<dbReference type="OrthoDB" id="10254310at2759"/>
<evidence type="ECO:0000256" key="1">
    <source>
        <dbReference type="ARBA" id="ARBA00004308"/>
    </source>
</evidence>
<organism evidence="7 8">
    <name type="scientific">Dispira parvispora</name>
    <dbReference type="NCBI Taxonomy" id="1520584"/>
    <lineage>
        <taxon>Eukaryota</taxon>
        <taxon>Fungi</taxon>
        <taxon>Fungi incertae sedis</taxon>
        <taxon>Zoopagomycota</taxon>
        <taxon>Kickxellomycotina</taxon>
        <taxon>Dimargaritomycetes</taxon>
        <taxon>Dimargaritales</taxon>
        <taxon>Dimargaritaceae</taxon>
        <taxon>Dispira</taxon>
    </lineage>
</organism>
<accession>A0A9W8AQC2</accession>
<keyword evidence="4" id="KW-0653">Protein transport</keyword>
<comment type="caution">
    <text evidence="7">The sequence shown here is derived from an EMBL/GenBank/DDBJ whole genome shotgun (WGS) entry which is preliminary data.</text>
</comment>
<protein>
    <recommendedName>
        <fullName evidence="6">Clathrin/coatomer adaptor adaptin-like N-terminal domain-containing protein</fullName>
    </recommendedName>
</protein>
<feature type="non-terminal residue" evidence="7">
    <location>
        <position position="1"/>
    </location>
</feature>
<dbReference type="GO" id="GO:0016192">
    <property type="term" value="P:vesicle-mediated transport"/>
    <property type="evidence" value="ECO:0007669"/>
    <property type="project" value="InterPro"/>
</dbReference>
<dbReference type="GO" id="GO:0030117">
    <property type="term" value="C:membrane coat"/>
    <property type="evidence" value="ECO:0007669"/>
    <property type="project" value="InterPro"/>
</dbReference>
<name>A0A9W8AQC2_9FUNG</name>
<dbReference type="AlphaFoldDB" id="A0A9W8AQC2"/>
<comment type="similarity">
    <text evidence="2">Belongs to the adaptor complexes large subunit family.</text>
</comment>
<evidence type="ECO:0000256" key="3">
    <source>
        <dbReference type="ARBA" id="ARBA00022448"/>
    </source>
</evidence>
<dbReference type="Proteomes" id="UP001150925">
    <property type="component" value="Unassembled WGS sequence"/>
</dbReference>
<evidence type="ECO:0000313" key="8">
    <source>
        <dbReference type="Proteomes" id="UP001150925"/>
    </source>
</evidence>
<dbReference type="GO" id="GO:0006886">
    <property type="term" value="P:intracellular protein transport"/>
    <property type="evidence" value="ECO:0007669"/>
    <property type="project" value="InterPro"/>
</dbReference>
<evidence type="ECO:0000259" key="6">
    <source>
        <dbReference type="Pfam" id="PF01602"/>
    </source>
</evidence>
<dbReference type="InterPro" id="IPR016024">
    <property type="entry name" value="ARM-type_fold"/>
</dbReference>
<keyword evidence="5" id="KW-0472">Membrane</keyword>
<sequence length="299" mass="33905">MSDAKYFQRGKLQELRAELLSEKRDPKHIKKKTTLKKVVANMTMGSDMAPLCSEVIACMTIPSLEVKRMVYLYLVNYGRSRPEIANLALQHMLKDADDHNPLVRAQAIRTMSYLYVERVIDALCDPLRYALKDKDPYVRKTAALCVVKLCMYDRSLVEEEQFIDMLKSLLSDANPAVVANAVAALTEISECSQHIKLRLNLKVASKLIQALNQCSEWGQVYILEALMFVVPQEEGDAEMLAERIIPRLQHANSAVILAAVKLIVYLLNYMPNPDTVHSFCHKLTPPLITLLNSRPEVQY</sequence>
<gene>
    <name evidence="7" type="ORF">IWQ62_005758</name>
</gene>
<comment type="subcellular location">
    <subcellularLocation>
        <location evidence="1">Endomembrane system</location>
    </subcellularLocation>
</comment>
<dbReference type="SUPFAM" id="SSF48371">
    <property type="entry name" value="ARM repeat"/>
    <property type="match status" value="1"/>
</dbReference>
<dbReference type="GO" id="GO:0012505">
    <property type="term" value="C:endomembrane system"/>
    <property type="evidence" value="ECO:0007669"/>
    <property type="project" value="UniProtKB-SubCell"/>
</dbReference>
<evidence type="ECO:0000256" key="2">
    <source>
        <dbReference type="ARBA" id="ARBA00006613"/>
    </source>
</evidence>
<dbReference type="InterPro" id="IPR026739">
    <property type="entry name" value="AP_beta"/>
</dbReference>
<keyword evidence="8" id="KW-1185">Reference proteome</keyword>
<dbReference type="Gene3D" id="1.25.10.10">
    <property type="entry name" value="Leucine-rich Repeat Variant"/>
    <property type="match status" value="1"/>
</dbReference>
<evidence type="ECO:0000313" key="7">
    <source>
        <dbReference type="EMBL" id="KAJ1954430.1"/>
    </source>
</evidence>
<keyword evidence="3" id="KW-0813">Transport</keyword>
<dbReference type="InterPro" id="IPR011989">
    <property type="entry name" value="ARM-like"/>
</dbReference>
<evidence type="ECO:0000256" key="5">
    <source>
        <dbReference type="ARBA" id="ARBA00023136"/>
    </source>
</evidence>
<dbReference type="EMBL" id="JANBPY010002578">
    <property type="protein sequence ID" value="KAJ1954430.1"/>
    <property type="molecule type" value="Genomic_DNA"/>
</dbReference>
<proteinExistence type="inferred from homology"/>
<reference evidence="7" key="1">
    <citation type="submission" date="2022-07" db="EMBL/GenBank/DDBJ databases">
        <title>Phylogenomic reconstructions and comparative analyses of Kickxellomycotina fungi.</title>
        <authorList>
            <person name="Reynolds N.K."/>
            <person name="Stajich J.E."/>
            <person name="Barry K."/>
            <person name="Grigoriev I.V."/>
            <person name="Crous P."/>
            <person name="Smith M.E."/>
        </authorList>
    </citation>
    <scope>NUCLEOTIDE SEQUENCE</scope>
    <source>
        <strain evidence="7">RSA 1196</strain>
    </source>
</reference>
<dbReference type="InterPro" id="IPR002553">
    <property type="entry name" value="Clathrin/coatomer_adapt-like_N"/>
</dbReference>
<evidence type="ECO:0000256" key="4">
    <source>
        <dbReference type="ARBA" id="ARBA00022927"/>
    </source>
</evidence>
<dbReference type="PANTHER" id="PTHR11134">
    <property type="entry name" value="ADAPTOR COMPLEX SUBUNIT BETA FAMILY MEMBER"/>
    <property type="match status" value="1"/>
</dbReference>
<feature type="domain" description="Clathrin/coatomer adaptor adaptin-like N-terminal" evidence="6">
    <location>
        <begin position="12"/>
        <end position="299"/>
    </location>
</feature>
<dbReference type="Pfam" id="PF01602">
    <property type="entry name" value="Adaptin_N"/>
    <property type="match status" value="1"/>
</dbReference>